<reference evidence="2" key="1">
    <citation type="journal article" date="2017" name="Nat. Microbiol.">
        <title>Global analysis of biosynthetic gene clusters reveals vast potential of secondary metabolite production in Penicillium species.</title>
        <authorList>
            <person name="Nielsen J.C."/>
            <person name="Grijseels S."/>
            <person name="Prigent S."/>
            <person name="Ji B."/>
            <person name="Dainat J."/>
            <person name="Nielsen K.F."/>
            <person name="Frisvad J.C."/>
            <person name="Workman M."/>
            <person name="Nielsen J."/>
        </authorList>
    </citation>
    <scope>NUCLEOTIDE SEQUENCE [LARGE SCALE GENOMIC DNA]</scope>
    <source>
        <strain evidence="2">IBT 29525</strain>
    </source>
</reference>
<name>A0A1V6R4A8_9EURO</name>
<accession>A0A1V6R4A8</accession>
<comment type="caution">
    <text evidence="1">The sequence shown here is derived from an EMBL/GenBank/DDBJ whole genome shotgun (WGS) entry which is preliminary data.</text>
</comment>
<organism evidence="1 2">
    <name type="scientific">Penicillium solitum</name>
    <dbReference type="NCBI Taxonomy" id="60172"/>
    <lineage>
        <taxon>Eukaryota</taxon>
        <taxon>Fungi</taxon>
        <taxon>Dikarya</taxon>
        <taxon>Ascomycota</taxon>
        <taxon>Pezizomycotina</taxon>
        <taxon>Eurotiomycetes</taxon>
        <taxon>Eurotiomycetidae</taxon>
        <taxon>Eurotiales</taxon>
        <taxon>Aspergillaceae</taxon>
        <taxon>Penicillium</taxon>
    </lineage>
</organism>
<evidence type="ECO:0000313" key="2">
    <source>
        <dbReference type="Proteomes" id="UP000191612"/>
    </source>
</evidence>
<dbReference type="AlphaFoldDB" id="A0A1V6R4A8"/>
<sequence length="81" mass="9687">MFLYETNTSQENRARTILAIHSLPPRFWIPDHILEEEEEESPYLELSHGSLTTRARYLDVRVHSSDEDLEVTEEDVPWWMQ</sequence>
<protein>
    <submittedName>
        <fullName evidence="1">Uncharacterized protein</fullName>
    </submittedName>
</protein>
<gene>
    <name evidence="1" type="ORF">PENSOL_c016G00399</name>
</gene>
<keyword evidence="2" id="KW-1185">Reference proteome</keyword>
<proteinExistence type="predicted"/>
<evidence type="ECO:0000313" key="1">
    <source>
        <dbReference type="EMBL" id="OQD96284.1"/>
    </source>
</evidence>
<dbReference type="EMBL" id="MDYO01000016">
    <property type="protein sequence ID" value="OQD96284.1"/>
    <property type="molecule type" value="Genomic_DNA"/>
</dbReference>
<dbReference type="Proteomes" id="UP000191612">
    <property type="component" value="Unassembled WGS sequence"/>
</dbReference>